<feature type="domain" description="Alpha/beta hydrolase fold-3" evidence="2">
    <location>
        <begin position="2"/>
        <end position="136"/>
    </location>
</feature>
<gene>
    <name evidence="3" type="ORF">VTL71DRAFT_15644</name>
</gene>
<dbReference type="Pfam" id="PF07859">
    <property type="entry name" value="Abhydrolase_3"/>
    <property type="match status" value="1"/>
</dbReference>
<protein>
    <recommendedName>
        <fullName evidence="2">Alpha/beta hydrolase fold-3 domain-containing protein</fullName>
    </recommendedName>
</protein>
<dbReference type="InterPro" id="IPR029058">
    <property type="entry name" value="AB_hydrolase_fold"/>
</dbReference>
<dbReference type="InterPro" id="IPR013094">
    <property type="entry name" value="AB_hydrolase_3"/>
</dbReference>
<dbReference type="PANTHER" id="PTHR48081:SF8">
    <property type="entry name" value="ALPHA_BETA HYDROLASE FOLD-3 DOMAIN-CONTAINING PROTEIN-RELATED"/>
    <property type="match status" value="1"/>
</dbReference>
<keyword evidence="1" id="KW-0378">Hydrolase</keyword>
<dbReference type="Gene3D" id="3.40.50.1820">
    <property type="entry name" value="alpha/beta hydrolase"/>
    <property type="match status" value="1"/>
</dbReference>
<dbReference type="InterPro" id="IPR050300">
    <property type="entry name" value="GDXG_lipolytic_enzyme"/>
</dbReference>
<reference evidence="3 4" key="1">
    <citation type="journal article" date="2024" name="Commun. Biol.">
        <title>Comparative genomic analysis of thermophilic fungi reveals convergent evolutionary adaptations and gene losses.</title>
        <authorList>
            <person name="Steindorff A.S."/>
            <person name="Aguilar-Pontes M.V."/>
            <person name="Robinson A.J."/>
            <person name="Andreopoulos B."/>
            <person name="LaButti K."/>
            <person name="Kuo A."/>
            <person name="Mondo S."/>
            <person name="Riley R."/>
            <person name="Otillar R."/>
            <person name="Haridas S."/>
            <person name="Lipzen A."/>
            <person name="Grimwood J."/>
            <person name="Schmutz J."/>
            <person name="Clum A."/>
            <person name="Reid I.D."/>
            <person name="Moisan M.C."/>
            <person name="Butler G."/>
            <person name="Nguyen T.T.M."/>
            <person name="Dewar K."/>
            <person name="Conant G."/>
            <person name="Drula E."/>
            <person name="Henrissat B."/>
            <person name="Hansel C."/>
            <person name="Singer S."/>
            <person name="Hutchinson M.I."/>
            <person name="de Vries R.P."/>
            <person name="Natvig D.O."/>
            <person name="Powell A.J."/>
            <person name="Tsang A."/>
            <person name="Grigoriev I.V."/>
        </authorList>
    </citation>
    <scope>NUCLEOTIDE SEQUENCE [LARGE SCALE GENOMIC DNA]</scope>
    <source>
        <strain evidence="3 4">CBS 494.80</strain>
    </source>
</reference>
<evidence type="ECO:0000256" key="1">
    <source>
        <dbReference type="ARBA" id="ARBA00022801"/>
    </source>
</evidence>
<organism evidence="3 4">
    <name type="scientific">Oculimacula yallundae</name>
    <dbReference type="NCBI Taxonomy" id="86028"/>
    <lineage>
        <taxon>Eukaryota</taxon>
        <taxon>Fungi</taxon>
        <taxon>Dikarya</taxon>
        <taxon>Ascomycota</taxon>
        <taxon>Pezizomycotina</taxon>
        <taxon>Leotiomycetes</taxon>
        <taxon>Helotiales</taxon>
        <taxon>Ploettnerulaceae</taxon>
        <taxon>Oculimacula</taxon>
    </lineage>
</organism>
<name>A0ABR4CII8_9HELO</name>
<accession>A0ABR4CII8</accession>
<dbReference type="SUPFAM" id="SSF53474">
    <property type="entry name" value="alpha/beta-Hydrolases"/>
    <property type="match status" value="1"/>
</dbReference>
<evidence type="ECO:0000313" key="4">
    <source>
        <dbReference type="Proteomes" id="UP001595075"/>
    </source>
</evidence>
<keyword evidence="4" id="KW-1185">Reference proteome</keyword>
<comment type="caution">
    <text evidence="3">The sequence shown here is derived from an EMBL/GenBank/DDBJ whole genome shotgun (WGS) entry which is preliminary data.</text>
</comment>
<evidence type="ECO:0000259" key="2">
    <source>
        <dbReference type="Pfam" id="PF07859"/>
    </source>
</evidence>
<dbReference type="EMBL" id="JAZHXI010000008">
    <property type="protein sequence ID" value="KAL2069306.1"/>
    <property type="molecule type" value="Genomic_DNA"/>
</dbReference>
<evidence type="ECO:0000313" key="3">
    <source>
        <dbReference type="EMBL" id="KAL2069306.1"/>
    </source>
</evidence>
<dbReference type="Proteomes" id="UP001595075">
    <property type="component" value="Unassembled WGS sequence"/>
</dbReference>
<sequence>MVAGDSGGEGLAASTALMARDRKFPKLCAQILGCSTLDNRNATVSAKQFATDATWSTETNRMAWRCILGGDIEEDDVSYYAAAAHCKDLSGLPPTSIDVGSAEPFRDADVAYASKLWAAGVPTDLHVYGGGCHAFYNVAPESRISKVCISTQIDWIKDVLRLKKQRVVGVEKVEDISKDMCELLM</sequence>
<proteinExistence type="predicted"/>
<dbReference type="PANTHER" id="PTHR48081">
    <property type="entry name" value="AB HYDROLASE SUPERFAMILY PROTEIN C4A8.06C"/>
    <property type="match status" value="1"/>
</dbReference>